<dbReference type="InterPro" id="IPR011990">
    <property type="entry name" value="TPR-like_helical_dom_sf"/>
</dbReference>
<protein>
    <submittedName>
        <fullName evidence="4">Tetratricopeptide repeat protein</fullName>
    </submittedName>
</protein>
<accession>A0ABZ0PJR0</accession>
<dbReference type="PANTHER" id="PTHR44858">
    <property type="entry name" value="TETRATRICOPEPTIDE REPEAT PROTEIN 6"/>
    <property type="match status" value="1"/>
</dbReference>
<feature type="repeat" description="TPR" evidence="3">
    <location>
        <begin position="364"/>
        <end position="397"/>
    </location>
</feature>
<dbReference type="PANTHER" id="PTHR44858:SF1">
    <property type="entry name" value="UDP-N-ACETYLGLUCOSAMINE--PEPTIDE N-ACETYLGLUCOSAMINYLTRANSFERASE SPINDLY-RELATED"/>
    <property type="match status" value="1"/>
</dbReference>
<evidence type="ECO:0000313" key="4">
    <source>
        <dbReference type="EMBL" id="WPB85506.1"/>
    </source>
</evidence>
<gene>
    <name evidence="4" type="ORF">R9Z33_01210</name>
</gene>
<reference evidence="4 5" key="1">
    <citation type="submission" date="2023-11" db="EMBL/GenBank/DDBJ databases">
        <title>Arctic aerobic anoxygenic photoheterotroph Sediminicoccus rosea KRV36 adapts its photosynthesis to long days of polar summer.</title>
        <authorList>
            <person name="Tomasch J."/>
            <person name="Kopejtka K."/>
            <person name="Bily T."/>
            <person name="Gardiner A.T."/>
            <person name="Gardian Z."/>
            <person name="Shivaramu S."/>
            <person name="Koblizek M."/>
            <person name="Engelhardt F."/>
            <person name="Kaftan D."/>
        </authorList>
    </citation>
    <scope>NUCLEOTIDE SEQUENCE [LARGE SCALE GENOMIC DNA]</scope>
    <source>
        <strain evidence="4 5">R-30</strain>
    </source>
</reference>
<evidence type="ECO:0000256" key="2">
    <source>
        <dbReference type="ARBA" id="ARBA00022803"/>
    </source>
</evidence>
<dbReference type="Pfam" id="PF13414">
    <property type="entry name" value="TPR_11"/>
    <property type="match status" value="1"/>
</dbReference>
<dbReference type="SUPFAM" id="SSF48452">
    <property type="entry name" value="TPR-like"/>
    <property type="match status" value="1"/>
</dbReference>
<dbReference type="Proteomes" id="UP001305521">
    <property type="component" value="Chromosome"/>
</dbReference>
<organism evidence="4 5">
    <name type="scientific">Sediminicoccus rosea</name>
    <dbReference type="NCBI Taxonomy" id="1225128"/>
    <lineage>
        <taxon>Bacteria</taxon>
        <taxon>Pseudomonadati</taxon>
        <taxon>Pseudomonadota</taxon>
        <taxon>Alphaproteobacteria</taxon>
        <taxon>Acetobacterales</taxon>
        <taxon>Roseomonadaceae</taxon>
        <taxon>Sediminicoccus</taxon>
    </lineage>
</organism>
<name>A0ABZ0PJR0_9PROT</name>
<evidence type="ECO:0000256" key="3">
    <source>
        <dbReference type="PROSITE-ProRule" id="PRU00339"/>
    </source>
</evidence>
<evidence type="ECO:0000313" key="5">
    <source>
        <dbReference type="Proteomes" id="UP001305521"/>
    </source>
</evidence>
<keyword evidence="1" id="KW-0677">Repeat</keyword>
<evidence type="ECO:0000256" key="1">
    <source>
        <dbReference type="ARBA" id="ARBA00022737"/>
    </source>
</evidence>
<dbReference type="InterPro" id="IPR019734">
    <property type="entry name" value="TPR_rpt"/>
</dbReference>
<proteinExistence type="predicted"/>
<dbReference type="PROSITE" id="PS50005">
    <property type="entry name" value="TPR"/>
    <property type="match status" value="1"/>
</dbReference>
<sequence>MEPDETPAAETRPPGLIRRGWERAKAGWEIGQRLLLGTLPLVLAVLAVVMVVREAARQPIEIAEMSVPTSLSDSGLSGTVAARRLLDAINATAHAVRTETLHRPSAELEGSEPDLNIPAAGLSLRGLAALLRNLLGWPERKLSGEIIVTGDRMRLRLRLAGHGVIADVDGPVAEGADPLLLRAAPEVWRVVAPRLYAWYIAEMDAEEEEIRDRLLLLRRRVEEADATATIDFLFARSLVRSGHAARALELLDLVMEEGPPRASAHYGRALALRALGDREGALQAQARGLALDPLSPWAHLSSAVLLRELGRYEEALAAARTAQRLDDDDRDGLIEEARILRFMGRLAEAASVARRAVALDPTYAPAHAGMGHTLLRQNEHAAALVAFETALRLAPHLADGHTGRGQALAGLGRTPDALESLARAIALDATDHRPHHVKGSVHARLGEWEEALAAYDTAIRLTAGVPELYLGRGVALAELGRRAEAVAALRQAFALGLDDAAGRRLLMELEAGR</sequence>
<keyword evidence="2 3" id="KW-0802">TPR repeat</keyword>
<dbReference type="RefSeq" id="WP_318649477.1">
    <property type="nucleotide sequence ID" value="NZ_CP137852.1"/>
</dbReference>
<dbReference type="SMART" id="SM00028">
    <property type="entry name" value="TPR"/>
    <property type="match status" value="7"/>
</dbReference>
<dbReference type="EMBL" id="CP137852">
    <property type="protein sequence ID" value="WPB85506.1"/>
    <property type="molecule type" value="Genomic_DNA"/>
</dbReference>
<dbReference type="InterPro" id="IPR050498">
    <property type="entry name" value="Ycf3"/>
</dbReference>
<dbReference type="Gene3D" id="1.25.40.10">
    <property type="entry name" value="Tetratricopeptide repeat domain"/>
    <property type="match status" value="2"/>
</dbReference>
<dbReference type="Pfam" id="PF13432">
    <property type="entry name" value="TPR_16"/>
    <property type="match status" value="3"/>
</dbReference>
<keyword evidence="5" id="KW-1185">Reference proteome</keyword>